<name>A0AAE0RPB6_9BIVA</name>
<dbReference type="SMART" id="SM01265">
    <property type="entry name" value="Mab-21"/>
    <property type="match status" value="1"/>
</dbReference>
<dbReference type="PANTHER" id="PTHR10656:SF69">
    <property type="entry name" value="MAB-21-LIKE HHH_H2TH-LIKE DOMAIN-CONTAINING PROTEIN"/>
    <property type="match status" value="1"/>
</dbReference>
<gene>
    <name evidence="4" type="ORF">CHS0354_002628</name>
</gene>
<protein>
    <recommendedName>
        <fullName evidence="6">Mab-21-like nucleotidyltransferase domain-containing protein</fullName>
    </recommendedName>
</protein>
<feature type="domain" description="Mab-21-like nucleotidyltransferase" evidence="2">
    <location>
        <begin position="198"/>
        <end position="274"/>
    </location>
</feature>
<comment type="similarity">
    <text evidence="1">Belongs to the mab-21 family.</text>
</comment>
<reference evidence="4" key="1">
    <citation type="journal article" date="2021" name="Genome Biol. Evol.">
        <title>A High-Quality Reference Genome for a Parasitic Bivalve with Doubly Uniparental Inheritance (Bivalvia: Unionida).</title>
        <authorList>
            <person name="Smith C.H."/>
        </authorList>
    </citation>
    <scope>NUCLEOTIDE SEQUENCE</scope>
    <source>
        <strain evidence="4">CHS0354</strain>
    </source>
</reference>
<evidence type="ECO:0000256" key="1">
    <source>
        <dbReference type="ARBA" id="ARBA00008307"/>
    </source>
</evidence>
<dbReference type="Pfam" id="PF03281">
    <property type="entry name" value="Mab-21"/>
    <property type="match status" value="1"/>
</dbReference>
<keyword evidence="5" id="KW-1185">Reference proteome</keyword>
<proteinExistence type="inferred from homology"/>
<evidence type="ECO:0000259" key="2">
    <source>
        <dbReference type="Pfam" id="PF03281"/>
    </source>
</evidence>
<dbReference type="PANTHER" id="PTHR10656">
    <property type="entry name" value="CELL FATE DETERMINING PROTEIN MAB21-RELATED"/>
    <property type="match status" value="1"/>
</dbReference>
<evidence type="ECO:0008006" key="6">
    <source>
        <dbReference type="Google" id="ProtNLM"/>
    </source>
</evidence>
<reference evidence="4" key="3">
    <citation type="submission" date="2023-05" db="EMBL/GenBank/DDBJ databases">
        <authorList>
            <person name="Smith C.H."/>
        </authorList>
    </citation>
    <scope>NUCLEOTIDE SEQUENCE</scope>
    <source>
        <strain evidence="4">CHS0354</strain>
        <tissue evidence="4">Mantle</tissue>
    </source>
</reference>
<dbReference type="Proteomes" id="UP001195483">
    <property type="component" value="Unassembled WGS sequence"/>
</dbReference>
<accession>A0AAE0RPB6</accession>
<sequence length="462" mass="54018">MNRDMYHNTNTAQSQYMYFGPITTTDTTTNTIRNMYQQFPEFCLSVSQRLSNILDRVGYSQNNRDRKVRIATETEIFRHIGDNFWESRCSVYLFGSRGEGSTGPGLFSDIDYLHQNNESKIITNLSDCEAGKINLYMFQDGNTHPGYVKLLLIRILPDNTPAAFHVCAFDSFGVYVLKNTCFQSNYVGFCSGTADRQQQTYISCDRVPALRCSQWPREGYEWFHRRRCYGWPTTRQIQNAWKYGCFATAVGHPSSNEEVLEWRLSFSLAERDLVRSFGDIVMKVYILLKMVKKTFIEPFLEDAFSSYHCKVCMLWMREKTPSELWCTANLLCCLILCIRQLYEWANAGFCPDYFIVKNNIYDRKIVGMARTKLIQILERLLSDDCRFLCRIECCHIGRILLDDLSSFEYYRLEVEFLVIDDGIIDYKFTAWNATLCRNYMLMKISAELSWSDILSCKIRFCL</sequence>
<evidence type="ECO:0000313" key="5">
    <source>
        <dbReference type="Proteomes" id="UP001195483"/>
    </source>
</evidence>
<reference evidence="4" key="2">
    <citation type="journal article" date="2021" name="Genome Biol. Evol.">
        <title>Developing a high-quality reference genome for a parasitic bivalve with doubly uniparental inheritance (Bivalvia: Unionida).</title>
        <authorList>
            <person name="Smith C.H."/>
        </authorList>
    </citation>
    <scope>NUCLEOTIDE SEQUENCE</scope>
    <source>
        <strain evidence="4">CHS0354</strain>
        <tissue evidence="4">Mantle</tissue>
    </source>
</reference>
<dbReference type="InterPro" id="IPR046903">
    <property type="entry name" value="Mab-21-like_nuc_Trfase"/>
</dbReference>
<dbReference type="Gene3D" id="1.10.1410.40">
    <property type="match status" value="1"/>
</dbReference>
<dbReference type="InterPro" id="IPR046906">
    <property type="entry name" value="Mab-21_HhH/H2TH-like"/>
</dbReference>
<dbReference type="InterPro" id="IPR024810">
    <property type="entry name" value="MAB21L/cGLR"/>
</dbReference>
<dbReference type="Pfam" id="PF20266">
    <property type="entry name" value="Mab-21_C"/>
    <property type="match status" value="1"/>
</dbReference>
<feature type="domain" description="Mab-21-like HhH/H2TH-like" evidence="3">
    <location>
        <begin position="287"/>
        <end position="362"/>
    </location>
</feature>
<dbReference type="EMBL" id="JAEAOA010000213">
    <property type="protein sequence ID" value="KAK3576835.1"/>
    <property type="molecule type" value="Genomic_DNA"/>
</dbReference>
<organism evidence="4 5">
    <name type="scientific">Potamilus streckersoni</name>
    <dbReference type="NCBI Taxonomy" id="2493646"/>
    <lineage>
        <taxon>Eukaryota</taxon>
        <taxon>Metazoa</taxon>
        <taxon>Spiralia</taxon>
        <taxon>Lophotrochozoa</taxon>
        <taxon>Mollusca</taxon>
        <taxon>Bivalvia</taxon>
        <taxon>Autobranchia</taxon>
        <taxon>Heteroconchia</taxon>
        <taxon>Palaeoheterodonta</taxon>
        <taxon>Unionida</taxon>
        <taxon>Unionoidea</taxon>
        <taxon>Unionidae</taxon>
        <taxon>Ambleminae</taxon>
        <taxon>Lampsilini</taxon>
        <taxon>Potamilus</taxon>
    </lineage>
</organism>
<evidence type="ECO:0000259" key="3">
    <source>
        <dbReference type="Pfam" id="PF20266"/>
    </source>
</evidence>
<evidence type="ECO:0000313" key="4">
    <source>
        <dbReference type="EMBL" id="KAK3576835.1"/>
    </source>
</evidence>
<dbReference type="AlphaFoldDB" id="A0AAE0RPB6"/>
<comment type="caution">
    <text evidence="4">The sequence shown here is derived from an EMBL/GenBank/DDBJ whole genome shotgun (WGS) entry which is preliminary data.</text>
</comment>